<evidence type="ECO:0000313" key="2">
    <source>
        <dbReference type="Proteomes" id="UP000297299"/>
    </source>
</evidence>
<protein>
    <submittedName>
        <fullName evidence="1">Uncharacterized protein</fullName>
    </submittedName>
</protein>
<sequence length="79" mass="8731">MAVNKSATGQRSTGVTAYIVNKVAELDRRNVYGPDLCQKIRNELNEKAEDTYLWCTPGQGIGYNPRFATRLASFLSSCA</sequence>
<dbReference type="Proteomes" id="UP000297299">
    <property type="component" value="Unassembled WGS sequence"/>
</dbReference>
<name>A0A4Y8C759_9HELO</name>
<keyword evidence="2" id="KW-1185">Reference proteome</keyword>
<dbReference type="EMBL" id="PHWZ01003048">
    <property type="protein sequence ID" value="TEY13625.1"/>
    <property type="molecule type" value="Genomic_DNA"/>
</dbReference>
<comment type="caution">
    <text evidence="1">The sequence shown here is derived from an EMBL/GenBank/DDBJ whole genome shotgun (WGS) entry which is preliminary data.</text>
</comment>
<dbReference type="STRING" id="38488.A0A4Y8C759"/>
<reference evidence="1 2" key="1">
    <citation type="submission" date="2017-11" db="EMBL/GenBank/DDBJ databases">
        <title>Comparative genomics of Botrytis spp.</title>
        <authorList>
            <person name="Valero-Jimenez C.A."/>
            <person name="Tapia P."/>
            <person name="Veloso J."/>
            <person name="Silva-Moreno E."/>
            <person name="Staats M."/>
            <person name="Valdes J.H."/>
            <person name="Van Kan J.A.L."/>
        </authorList>
    </citation>
    <scope>NUCLEOTIDE SEQUENCE [LARGE SCALE GENOMIC DNA]</scope>
    <source>
        <strain evidence="1 2">MUCL2830</strain>
    </source>
</reference>
<evidence type="ECO:0000313" key="1">
    <source>
        <dbReference type="EMBL" id="TEY13625.1"/>
    </source>
</evidence>
<proteinExistence type="predicted"/>
<dbReference type="AlphaFoldDB" id="A0A4Y8C759"/>
<organism evidence="1 2">
    <name type="scientific">Botryotinia calthae</name>
    <dbReference type="NCBI Taxonomy" id="38488"/>
    <lineage>
        <taxon>Eukaryota</taxon>
        <taxon>Fungi</taxon>
        <taxon>Dikarya</taxon>
        <taxon>Ascomycota</taxon>
        <taxon>Pezizomycotina</taxon>
        <taxon>Leotiomycetes</taxon>
        <taxon>Helotiales</taxon>
        <taxon>Sclerotiniaceae</taxon>
        <taxon>Botryotinia</taxon>
    </lineage>
</organism>
<gene>
    <name evidence="1" type="ORF">BOTCAL_3053g00010</name>
</gene>
<accession>A0A4Y8C759</accession>